<gene>
    <name evidence="2" type="ORF">MNOR_LOCUS10203</name>
</gene>
<name>A0AAV2QCL5_MEGNR</name>
<sequence>MLAIPSFEKPVDSLVDLEPAVKKQGFTLGTVRDSSFEFIFKFADGGIYQEVWKLFSTDRRISFFASPAGAFSQITTSKFIMVNARLNSMIRMTKLGWERYYMSRDSFYPQGYGIACNTGAPFKPIFDRHMLWLVEAGLVNKWAQDEIAKVRGEAEPVETGNGLEAISLEHTQAVFVIVILGHIFATGVFILEICLAGVCGIKEKEKQINRTEILTTPDQLY</sequence>
<evidence type="ECO:0000313" key="3">
    <source>
        <dbReference type="Proteomes" id="UP001497623"/>
    </source>
</evidence>
<dbReference type="EMBL" id="CAXKWB010005095">
    <property type="protein sequence ID" value="CAL4076633.1"/>
    <property type="molecule type" value="Genomic_DNA"/>
</dbReference>
<dbReference type="Gene3D" id="3.40.190.10">
    <property type="entry name" value="Periplasmic binding protein-like II"/>
    <property type="match status" value="2"/>
</dbReference>
<comment type="caution">
    <text evidence="2">The sequence shown here is derived from an EMBL/GenBank/DDBJ whole genome shotgun (WGS) entry which is preliminary data.</text>
</comment>
<evidence type="ECO:0000313" key="2">
    <source>
        <dbReference type="EMBL" id="CAL4076633.1"/>
    </source>
</evidence>
<accession>A0AAV2QCL5</accession>
<proteinExistence type="predicted"/>
<keyword evidence="3" id="KW-1185">Reference proteome</keyword>
<reference evidence="2 3" key="1">
    <citation type="submission" date="2024-05" db="EMBL/GenBank/DDBJ databases">
        <authorList>
            <person name="Wallberg A."/>
        </authorList>
    </citation>
    <scope>NUCLEOTIDE SEQUENCE [LARGE SCALE GENOMIC DNA]</scope>
</reference>
<dbReference type="SUPFAM" id="SSF53850">
    <property type="entry name" value="Periplasmic binding protein-like II"/>
    <property type="match status" value="1"/>
</dbReference>
<organism evidence="2 3">
    <name type="scientific">Meganyctiphanes norvegica</name>
    <name type="common">Northern krill</name>
    <name type="synonym">Thysanopoda norvegica</name>
    <dbReference type="NCBI Taxonomy" id="48144"/>
    <lineage>
        <taxon>Eukaryota</taxon>
        <taxon>Metazoa</taxon>
        <taxon>Ecdysozoa</taxon>
        <taxon>Arthropoda</taxon>
        <taxon>Crustacea</taxon>
        <taxon>Multicrustacea</taxon>
        <taxon>Malacostraca</taxon>
        <taxon>Eumalacostraca</taxon>
        <taxon>Eucarida</taxon>
        <taxon>Euphausiacea</taxon>
        <taxon>Euphausiidae</taxon>
        <taxon>Meganyctiphanes</taxon>
    </lineage>
</organism>
<keyword evidence="1" id="KW-0472">Membrane</keyword>
<protein>
    <submittedName>
        <fullName evidence="2">Uncharacterized protein</fullName>
    </submittedName>
</protein>
<dbReference type="Proteomes" id="UP001497623">
    <property type="component" value="Unassembled WGS sequence"/>
</dbReference>
<evidence type="ECO:0000256" key="1">
    <source>
        <dbReference type="SAM" id="Phobius"/>
    </source>
</evidence>
<dbReference type="AlphaFoldDB" id="A0AAV2QCL5"/>
<keyword evidence="1" id="KW-1133">Transmembrane helix</keyword>
<keyword evidence="1" id="KW-0812">Transmembrane</keyword>
<feature type="transmembrane region" description="Helical" evidence="1">
    <location>
        <begin position="173"/>
        <end position="201"/>
    </location>
</feature>